<dbReference type="EnsemblMetazoa" id="AMIN006799-RA">
    <property type="protein sequence ID" value="AMIN006799-PA"/>
    <property type="gene ID" value="AMIN006799"/>
</dbReference>
<sequence>MGKVVVLVLSIVICLAAQQAMAKEKHIKYTEKDLLRKSIVYDKNTPDVFYCPVNKPTGMDKMIVSIVICLAAQQAMAKEKHIKYTEKDLLRKSIVYDKNTPDVFYCPVNKPTGMDKMIVRSRPLHKLCEHEGKPLPAHYKSDCYNDVDESNYACKEKYRIMMRLNPPGSDVPFNGQRLSRFMDMDDDMKRIKSKKH</sequence>
<evidence type="ECO:0000313" key="3">
    <source>
        <dbReference type="Proteomes" id="UP000075920"/>
    </source>
</evidence>
<name>A0A182W8X5_9DIPT</name>
<proteinExistence type="predicted"/>
<keyword evidence="1" id="KW-0732">Signal</keyword>
<keyword evidence="3" id="KW-1185">Reference proteome</keyword>
<accession>A0A182W8X5</accession>
<feature type="signal peptide" evidence="1">
    <location>
        <begin position="1"/>
        <end position="22"/>
    </location>
</feature>
<organism evidence="2 3">
    <name type="scientific">Anopheles minimus</name>
    <dbReference type="NCBI Taxonomy" id="112268"/>
    <lineage>
        <taxon>Eukaryota</taxon>
        <taxon>Metazoa</taxon>
        <taxon>Ecdysozoa</taxon>
        <taxon>Arthropoda</taxon>
        <taxon>Hexapoda</taxon>
        <taxon>Insecta</taxon>
        <taxon>Pterygota</taxon>
        <taxon>Neoptera</taxon>
        <taxon>Endopterygota</taxon>
        <taxon>Diptera</taxon>
        <taxon>Nematocera</taxon>
        <taxon>Culicoidea</taxon>
        <taxon>Culicidae</taxon>
        <taxon>Anophelinae</taxon>
        <taxon>Anopheles</taxon>
    </lineage>
</organism>
<dbReference type="Proteomes" id="UP000075920">
    <property type="component" value="Unassembled WGS sequence"/>
</dbReference>
<feature type="chain" id="PRO_5008141052" evidence="1">
    <location>
        <begin position="23"/>
        <end position="196"/>
    </location>
</feature>
<evidence type="ECO:0000256" key="1">
    <source>
        <dbReference type="SAM" id="SignalP"/>
    </source>
</evidence>
<reference evidence="2" key="2">
    <citation type="submission" date="2020-05" db="UniProtKB">
        <authorList>
            <consortium name="EnsemblMetazoa"/>
        </authorList>
    </citation>
    <scope>IDENTIFICATION</scope>
    <source>
        <strain evidence="2">MINIMUS1</strain>
    </source>
</reference>
<dbReference type="AlphaFoldDB" id="A0A182W8X5"/>
<dbReference type="VEuPathDB" id="VectorBase:AMIN006799"/>
<reference evidence="3" key="1">
    <citation type="submission" date="2013-03" db="EMBL/GenBank/DDBJ databases">
        <title>The Genome Sequence of Anopheles minimus MINIMUS1.</title>
        <authorList>
            <consortium name="The Broad Institute Genomics Platform"/>
            <person name="Neafsey D.E."/>
            <person name="Walton C."/>
            <person name="Walker B."/>
            <person name="Young S.K."/>
            <person name="Zeng Q."/>
            <person name="Gargeya S."/>
            <person name="Fitzgerald M."/>
            <person name="Haas B."/>
            <person name="Abouelleil A."/>
            <person name="Allen A.W."/>
            <person name="Alvarado L."/>
            <person name="Arachchi H.M."/>
            <person name="Berlin A.M."/>
            <person name="Chapman S.B."/>
            <person name="Gainer-Dewar J."/>
            <person name="Goldberg J."/>
            <person name="Griggs A."/>
            <person name="Gujja S."/>
            <person name="Hansen M."/>
            <person name="Howarth C."/>
            <person name="Imamovic A."/>
            <person name="Ireland A."/>
            <person name="Larimer J."/>
            <person name="McCowan C."/>
            <person name="Murphy C."/>
            <person name="Pearson M."/>
            <person name="Poon T.W."/>
            <person name="Priest M."/>
            <person name="Roberts A."/>
            <person name="Saif S."/>
            <person name="Shea T."/>
            <person name="Sisk P."/>
            <person name="Sykes S."/>
            <person name="Wortman J."/>
            <person name="Nusbaum C."/>
            <person name="Birren B."/>
        </authorList>
    </citation>
    <scope>NUCLEOTIDE SEQUENCE [LARGE SCALE GENOMIC DNA]</scope>
    <source>
        <strain evidence="3">MINIMUS1</strain>
    </source>
</reference>
<evidence type="ECO:0000313" key="2">
    <source>
        <dbReference type="EnsemblMetazoa" id="AMIN006799-PA"/>
    </source>
</evidence>
<protein>
    <submittedName>
        <fullName evidence="2">Uncharacterized protein</fullName>
    </submittedName>
</protein>
<dbReference type="STRING" id="112268.A0A182W8X5"/>